<accession>A0A4R6FM03</accession>
<dbReference type="RefSeq" id="WP_133495805.1">
    <property type="nucleotide sequence ID" value="NZ_BMLU01000007.1"/>
</dbReference>
<dbReference type="OrthoDB" id="330924at2"/>
<evidence type="ECO:0000313" key="2">
    <source>
        <dbReference type="Proteomes" id="UP000295493"/>
    </source>
</evidence>
<protein>
    <recommendedName>
        <fullName evidence="3">Invasion protein IalB</fullName>
    </recommendedName>
</protein>
<evidence type="ECO:0008006" key="3">
    <source>
        <dbReference type="Google" id="ProtNLM"/>
    </source>
</evidence>
<reference evidence="1 2" key="1">
    <citation type="submission" date="2019-03" db="EMBL/GenBank/DDBJ databases">
        <title>Genomic Encyclopedia of Type Strains, Phase IV (KMG-IV): sequencing the most valuable type-strain genomes for metagenomic binning, comparative biology and taxonomic classification.</title>
        <authorList>
            <person name="Goeker M."/>
        </authorList>
    </citation>
    <scope>NUCLEOTIDE SEQUENCE [LARGE SCALE GENOMIC DNA]</scope>
    <source>
        <strain evidence="1 2">DSM 25059</strain>
    </source>
</reference>
<keyword evidence="2" id="KW-1185">Reference proteome</keyword>
<name>A0A4R6FM03_9SPHN</name>
<gene>
    <name evidence="1" type="ORF">EV664_10773</name>
</gene>
<evidence type="ECO:0000313" key="1">
    <source>
        <dbReference type="EMBL" id="TDN81674.1"/>
    </source>
</evidence>
<organism evidence="1 2">
    <name type="scientific">Stakelama pacifica</name>
    <dbReference type="NCBI Taxonomy" id="517720"/>
    <lineage>
        <taxon>Bacteria</taxon>
        <taxon>Pseudomonadati</taxon>
        <taxon>Pseudomonadota</taxon>
        <taxon>Alphaproteobacteria</taxon>
        <taxon>Sphingomonadales</taxon>
        <taxon>Sphingomonadaceae</taxon>
        <taxon>Stakelama</taxon>
    </lineage>
</organism>
<dbReference type="EMBL" id="SNWD01000007">
    <property type="protein sequence ID" value="TDN81674.1"/>
    <property type="molecule type" value="Genomic_DNA"/>
</dbReference>
<dbReference type="AlphaFoldDB" id="A0A4R6FM03"/>
<comment type="caution">
    <text evidence="1">The sequence shown here is derived from an EMBL/GenBank/DDBJ whole genome shotgun (WGS) entry which is preliminary data.</text>
</comment>
<dbReference type="Proteomes" id="UP000295493">
    <property type="component" value="Unassembled WGS sequence"/>
</dbReference>
<proteinExistence type="predicted"/>
<sequence length="154" mass="16265">MIAAIALALTSVSTPIEPRSFGSWTVRCNDDLRCVAMETMVPTGRGSLARASMRIIRDGSDGKTTVEIWPDQAVDQPVTIAMDGTVIYSGVIRGDVVRLIGASAERAARAAASPPARAVVIRTQRGRYIGKVALAGLGDALRYMDQVQGHAVVG</sequence>